<dbReference type="PANTHER" id="PTHR43592">
    <property type="entry name" value="CAAX AMINO TERMINAL PROTEASE"/>
    <property type="match status" value="1"/>
</dbReference>
<dbReference type="InterPro" id="IPR003675">
    <property type="entry name" value="Rce1/LyrA-like_dom"/>
</dbReference>
<dbReference type="OrthoDB" id="1523022at2"/>
<keyword evidence="1" id="KW-0472">Membrane</keyword>
<dbReference type="GO" id="GO:0004175">
    <property type="term" value="F:endopeptidase activity"/>
    <property type="evidence" value="ECO:0007669"/>
    <property type="project" value="UniProtKB-ARBA"/>
</dbReference>
<accession>A0A419W9K0</accession>
<keyword evidence="1" id="KW-0812">Transmembrane</keyword>
<feature type="transmembrane region" description="Helical" evidence="1">
    <location>
        <begin position="163"/>
        <end position="180"/>
    </location>
</feature>
<feature type="transmembrane region" description="Helical" evidence="1">
    <location>
        <begin position="63"/>
        <end position="83"/>
    </location>
</feature>
<feature type="domain" description="CAAX prenyl protease 2/Lysostaphin resistance protein A-like" evidence="2">
    <location>
        <begin position="166"/>
        <end position="254"/>
    </location>
</feature>
<gene>
    <name evidence="3" type="ORF">BC643_2464</name>
</gene>
<feature type="transmembrane region" description="Helical" evidence="1">
    <location>
        <begin position="103"/>
        <end position="126"/>
    </location>
</feature>
<dbReference type="EMBL" id="RAPN01000001">
    <property type="protein sequence ID" value="RKD92094.1"/>
    <property type="molecule type" value="Genomic_DNA"/>
</dbReference>
<evidence type="ECO:0000313" key="3">
    <source>
        <dbReference type="EMBL" id="RKD92094.1"/>
    </source>
</evidence>
<sequence length="332" mass="37366">MAFTAFRGMGSVSQFFMALFVVLVSVIVTMIVATLAAIPLFGLDLMLNTLTQADLDNPQHIEVLKYLQVVQSIGMFVLPPFIIGALYCGDFAEYLSMRRPMNWPLLMIAILALLVVTPFISVVGYLNQQMSLPDWLSGVEEWMRSMEDQAEVAIQKFIEVKTTGGLLFNLFMIAVIPALGEEFLFRGVIQQIFTKMTRNYHWGIWISAFLFSALHMQFFGFVPRMLLGAMFGYFLVYSGSIWIPVAAHFVNNAVGVLTLYSATSGESELEKVMDPDFSAGISYYWPIALVSMAATLWLVYRMKKMRVDVVPAGLAEESDFYYPVSDIDETKK</sequence>
<dbReference type="Pfam" id="PF02517">
    <property type="entry name" value="Rce1-like"/>
    <property type="match status" value="1"/>
</dbReference>
<dbReference type="RefSeq" id="WP_120273340.1">
    <property type="nucleotide sequence ID" value="NZ_RAPN01000001.1"/>
</dbReference>
<evidence type="ECO:0000313" key="4">
    <source>
        <dbReference type="Proteomes" id="UP000283387"/>
    </source>
</evidence>
<organism evidence="3 4">
    <name type="scientific">Mangrovibacterium diazotrophicum</name>
    <dbReference type="NCBI Taxonomy" id="1261403"/>
    <lineage>
        <taxon>Bacteria</taxon>
        <taxon>Pseudomonadati</taxon>
        <taxon>Bacteroidota</taxon>
        <taxon>Bacteroidia</taxon>
        <taxon>Marinilabiliales</taxon>
        <taxon>Prolixibacteraceae</taxon>
        <taxon>Mangrovibacterium</taxon>
    </lineage>
</organism>
<dbReference type="GO" id="GO:0080120">
    <property type="term" value="P:CAAX-box protein maturation"/>
    <property type="evidence" value="ECO:0007669"/>
    <property type="project" value="UniProtKB-ARBA"/>
</dbReference>
<evidence type="ECO:0000259" key="2">
    <source>
        <dbReference type="Pfam" id="PF02517"/>
    </source>
</evidence>
<feature type="transmembrane region" description="Helical" evidence="1">
    <location>
        <begin position="234"/>
        <end position="262"/>
    </location>
</feature>
<feature type="transmembrane region" description="Helical" evidence="1">
    <location>
        <begin position="282"/>
        <end position="300"/>
    </location>
</feature>
<name>A0A419W9K0_9BACT</name>
<keyword evidence="4" id="KW-1185">Reference proteome</keyword>
<reference evidence="3 4" key="1">
    <citation type="submission" date="2018-09" db="EMBL/GenBank/DDBJ databases">
        <title>Genomic Encyclopedia of Archaeal and Bacterial Type Strains, Phase II (KMG-II): from individual species to whole genera.</title>
        <authorList>
            <person name="Goeker M."/>
        </authorList>
    </citation>
    <scope>NUCLEOTIDE SEQUENCE [LARGE SCALE GENOMIC DNA]</scope>
    <source>
        <strain evidence="3 4">DSM 27148</strain>
    </source>
</reference>
<feature type="transmembrane region" description="Helical" evidence="1">
    <location>
        <begin position="200"/>
        <end position="222"/>
    </location>
</feature>
<proteinExistence type="predicted"/>
<feature type="transmembrane region" description="Helical" evidence="1">
    <location>
        <begin position="15"/>
        <end position="42"/>
    </location>
</feature>
<comment type="caution">
    <text evidence="3">The sequence shown here is derived from an EMBL/GenBank/DDBJ whole genome shotgun (WGS) entry which is preliminary data.</text>
</comment>
<dbReference type="PANTHER" id="PTHR43592:SF15">
    <property type="entry name" value="CAAX AMINO TERMINAL PROTEASE FAMILY PROTEIN"/>
    <property type="match status" value="1"/>
</dbReference>
<evidence type="ECO:0000256" key="1">
    <source>
        <dbReference type="SAM" id="Phobius"/>
    </source>
</evidence>
<dbReference type="Proteomes" id="UP000283387">
    <property type="component" value="Unassembled WGS sequence"/>
</dbReference>
<protein>
    <recommendedName>
        <fullName evidence="2">CAAX prenyl protease 2/Lysostaphin resistance protein A-like domain-containing protein</fullName>
    </recommendedName>
</protein>
<dbReference type="AlphaFoldDB" id="A0A419W9K0"/>
<keyword evidence="1" id="KW-1133">Transmembrane helix</keyword>